<evidence type="ECO:0000313" key="10">
    <source>
        <dbReference type="EMBL" id="MBY8826198.1"/>
    </source>
</evidence>
<dbReference type="InterPro" id="IPR051457">
    <property type="entry name" value="2-oxoacid:Fd_oxidoreductase"/>
</dbReference>
<proteinExistence type="predicted"/>
<protein>
    <submittedName>
        <fullName evidence="10">Indolepyruvate ferredoxin oxidoreductase family protein</fullName>
    </submittedName>
</protein>
<dbReference type="SUPFAM" id="SSF52518">
    <property type="entry name" value="Thiamin diphosphate-binding fold (THDP-binding)"/>
    <property type="match status" value="2"/>
</dbReference>
<feature type="domain" description="DUF6537" evidence="9">
    <location>
        <begin position="947"/>
        <end position="1147"/>
    </location>
</feature>
<dbReference type="RefSeq" id="WP_222993622.1">
    <property type="nucleotide sequence ID" value="NZ_JAINVV010000015.1"/>
</dbReference>
<evidence type="ECO:0000256" key="5">
    <source>
        <dbReference type="ARBA" id="ARBA00023004"/>
    </source>
</evidence>
<keyword evidence="2" id="KW-0004">4Fe-4S</keyword>
<keyword evidence="3" id="KW-0249">Electron transport</keyword>
<evidence type="ECO:0000256" key="4">
    <source>
        <dbReference type="ARBA" id="ARBA00023002"/>
    </source>
</evidence>
<keyword evidence="1" id="KW-0813">Transport</keyword>
<dbReference type="CDD" id="cd07034">
    <property type="entry name" value="TPP_PYR_PFOR_IOR-alpha_like"/>
    <property type="match status" value="1"/>
</dbReference>
<dbReference type="InterPro" id="IPR029061">
    <property type="entry name" value="THDP-binding"/>
</dbReference>
<dbReference type="Pfam" id="PF20169">
    <property type="entry name" value="DUF6537"/>
    <property type="match status" value="1"/>
</dbReference>
<keyword evidence="6" id="KW-0411">Iron-sulfur</keyword>
<comment type="caution">
    <text evidence="10">The sequence shown here is derived from an EMBL/GenBank/DDBJ whole genome shotgun (WGS) entry which is preliminary data.</text>
</comment>
<evidence type="ECO:0000256" key="2">
    <source>
        <dbReference type="ARBA" id="ARBA00022485"/>
    </source>
</evidence>
<evidence type="ECO:0000256" key="6">
    <source>
        <dbReference type="ARBA" id="ARBA00023014"/>
    </source>
</evidence>
<keyword evidence="5" id="KW-0408">Iron</keyword>
<keyword evidence="4" id="KW-0560">Oxidoreductase</keyword>
<dbReference type="Pfam" id="PF01558">
    <property type="entry name" value="POR"/>
    <property type="match status" value="1"/>
</dbReference>
<evidence type="ECO:0000259" key="9">
    <source>
        <dbReference type="Pfam" id="PF20169"/>
    </source>
</evidence>
<gene>
    <name evidence="10" type="ORF">K7G82_28105</name>
</gene>
<dbReference type="NCBIfam" id="NF009589">
    <property type="entry name" value="PRK13030.1"/>
    <property type="match status" value="1"/>
</dbReference>
<dbReference type="InterPro" id="IPR009014">
    <property type="entry name" value="Transketo_C/PFOR_II"/>
</dbReference>
<feature type="domain" description="Thiamine pyrophosphate enzyme TPP-binding" evidence="8">
    <location>
        <begin position="460"/>
        <end position="550"/>
    </location>
</feature>
<dbReference type="Gene3D" id="3.40.50.970">
    <property type="match status" value="1"/>
</dbReference>
<evidence type="ECO:0000259" key="8">
    <source>
        <dbReference type="Pfam" id="PF02775"/>
    </source>
</evidence>
<name>A0ABS7PY17_9SPHN</name>
<accession>A0ABS7PY17</accession>
<dbReference type="Pfam" id="PF02775">
    <property type="entry name" value="TPP_enzyme_C"/>
    <property type="match status" value="1"/>
</dbReference>
<dbReference type="PANTHER" id="PTHR48084">
    <property type="entry name" value="2-OXOGLUTARATE OXIDOREDUCTASE SUBUNIT KORB-RELATED"/>
    <property type="match status" value="1"/>
</dbReference>
<evidence type="ECO:0000256" key="1">
    <source>
        <dbReference type="ARBA" id="ARBA00022448"/>
    </source>
</evidence>
<dbReference type="SUPFAM" id="SSF52922">
    <property type="entry name" value="TK C-terminal domain-like"/>
    <property type="match status" value="1"/>
</dbReference>
<dbReference type="InterPro" id="IPR011766">
    <property type="entry name" value="TPP_enzyme_TPP-bd"/>
</dbReference>
<reference evidence="10 11" key="1">
    <citation type="submission" date="2021-08" db="EMBL/GenBank/DDBJ databases">
        <authorList>
            <person name="Tuo L."/>
        </authorList>
    </citation>
    <scope>NUCLEOTIDE SEQUENCE [LARGE SCALE GENOMIC DNA]</scope>
    <source>
        <strain evidence="10 11">JCM 31229</strain>
    </source>
</reference>
<dbReference type="Gene3D" id="3.40.920.10">
    <property type="entry name" value="Pyruvate-ferredoxin oxidoreductase, PFOR, domain III"/>
    <property type="match status" value="1"/>
</dbReference>
<evidence type="ECO:0000259" key="7">
    <source>
        <dbReference type="Pfam" id="PF01558"/>
    </source>
</evidence>
<dbReference type="Proteomes" id="UP000706039">
    <property type="component" value="Unassembled WGS sequence"/>
</dbReference>
<dbReference type="PANTHER" id="PTHR48084:SF3">
    <property type="entry name" value="SUBUNIT OF PYRUVATE:FLAVODOXIN OXIDOREDUCTASE"/>
    <property type="match status" value="1"/>
</dbReference>
<dbReference type="EMBL" id="JAINVV010000015">
    <property type="protein sequence ID" value="MBY8826198.1"/>
    <property type="molecule type" value="Genomic_DNA"/>
</dbReference>
<dbReference type="InterPro" id="IPR046667">
    <property type="entry name" value="DUF6537"/>
</dbReference>
<organism evidence="10 11">
    <name type="scientific">Sphingomonas colocasiae</name>
    <dbReference type="NCBI Taxonomy" id="1848973"/>
    <lineage>
        <taxon>Bacteria</taxon>
        <taxon>Pseudomonadati</taxon>
        <taxon>Pseudomonadota</taxon>
        <taxon>Alphaproteobacteria</taxon>
        <taxon>Sphingomonadales</taxon>
        <taxon>Sphingomonadaceae</taxon>
        <taxon>Sphingomonas</taxon>
    </lineage>
</organism>
<dbReference type="NCBIfam" id="NF009588">
    <property type="entry name" value="PRK13029.1"/>
    <property type="match status" value="1"/>
</dbReference>
<keyword evidence="2" id="KW-0479">Metal-binding</keyword>
<evidence type="ECO:0000256" key="3">
    <source>
        <dbReference type="ARBA" id="ARBA00022982"/>
    </source>
</evidence>
<dbReference type="InterPro" id="IPR019752">
    <property type="entry name" value="Pyrv/ketoisovalerate_OxRed_cat"/>
</dbReference>
<dbReference type="SUPFAM" id="SSF53323">
    <property type="entry name" value="Pyruvate-ferredoxin oxidoreductase, PFOR, domain III"/>
    <property type="match status" value="1"/>
</dbReference>
<keyword evidence="11" id="KW-1185">Reference proteome</keyword>
<feature type="domain" description="Pyruvate/ketoisovalerate oxidoreductase catalytic" evidence="7">
    <location>
        <begin position="735"/>
        <end position="922"/>
    </location>
</feature>
<dbReference type="InterPro" id="IPR002869">
    <property type="entry name" value="Pyrv_flavodox_OxRed_cen"/>
</dbReference>
<sequence>MASAVKDPQAPRAVSLDDRWTVDSGRILLNGTQAIARVLLAQHAIDASNGLNTAGYISGYRGSPLGNVDTTLWSVAKRLEAANVVFQPGLNEDIAATAVRGTQQIAAVPGQKYDGVFAAWYGKGPGVDRSGDALKHGNFGGAHRHGGVAIFYGDDHAGKSSTIAHHSEQAMAAAFIPSLYPANAAEILDYGLLAFALSRYSGSWVGIKCVTEVVEQTVSADIDLPGFAPVAPPYPTLPPEGVHVQSGAFNPLGEELIVVDHRLPLVQRFVRANRIDRTIFRAQSPRLGIVTAGKSHGDTRQALELLGLDETSAARLGLSLYKVGCIWPLEPEGIAEFAMGHDTILVVEEKTSFVEAQIASILVNRPERPRLIGKRDEDGAILMSSAMPLEPIGIALAIAARLDRLGIDDHGVRTARDALAPRSVTSTGNAALPRRAPYFCSGCPHSRSTRIPAGSISMTGIGCHTMATFVRPKEALLPTHMGGEGTNWIGMAPFSETSHIFQNMGDGTYYHSGLLAIRAAIASGVNITYKILYNDAVAMTGGQPVDGPISVAEIAQQVAHEGVRTIILVSDNPDAHRGNAELPAGIRIEHRDNLDNVQRELREIPGCTVLIYEQTCAAEKRRRRKRGLYPDPPKRLFISKAVCEGCGDCSVQSTCVSLAPVETEFGTKRRIDQSSCNKDYSCLNGFCPSFITVHGAEPRKRERLDFDTTLLDGLPDAPIAPIARGTYNIMVAGIGGTGVITVAAIIGMAAHLEGRAASMFDMTGLAQKNGAVFSHIRLADTPERIASQKIGRRETDALLAFDLVAALADEAASTLEPGRSRALVNGDVTSTVAFQFDRNATVDGGALTQRLTALIGEQAIQRIDATALATGILGDSIAANLFMVGVAAQRGLLPVGTAAIEQAVTLNNTAIAFNLMAFRLGRLYAEQPDRVTAMRRGEAAPQPDHSLDAVIAARSAHLTDYQGEAYARRYRDLVERVRQAEQATLPESDAMTMAVARNYARLLAYKDEYEVARLLTHPSLQAELEQTFADGAKLSFNLAPPMLPGRTPDGRPRKREFGAAKLRPFLKLLASAKGLRGTAFDPFGRTAERRMERRLIADYEALVETALRRLTPENHGSATQLLGLADMIRGFGPVKEAAVESYQAKLAEHEAAA</sequence>
<dbReference type="InterPro" id="IPR002880">
    <property type="entry name" value="Pyrv_Fd/Flavodoxin_OxRdtase_N"/>
</dbReference>
<evidence type="ECO:0000313" key="11">
    <source>
        <dbReference type="Proteomes" id="UP000706039"/>
    </source>
</evidence>